<proteinExistence type="predicted"/>
<gene>
    <name evidence="1" type="ORF">HZF24_06940</name>
</gene>
<keyword evidence="2" id="KW-1185">Reference proteome</keyword>
<dbReference type="RefSeq" id="WP_179237567.1">
    <property type="nucleotide sequence ID" value="NZ_JACBNQ010000005.1"/>
</dbReference>
<name>A0A974BIJ4_SEDHY</name>
<dbReference type="Proteomes" id="UP000611629">
    <property type="component" value="Unassembled WGS sequence"/>
</dbReference>
<dbReference type="EMBL" id="JACBNQ010000005">
    <property type="protein sequence ID" value="NYB73874.1"/>
    <property type="molecule type" value="Genomic_DNA"/>
</dbReference>
<comment type="caution">
    <text evidence="1">The sequence shown here is derived from an EMBL/GenBank/DDBJ whole genome shotgun (WGS) entry which is preliminary data.</text>
</comment>
<protein>
    <submittedName>
        <fullName evidence="1">Uncharacterized protein</fullName>
    </submittedName>
</protein>
<evidence type="ECO:0000313" key="1">
    <source>
        <dbReference type="EMBL" id="NYB73874.1"/>
    </source>
</evidence>
<sequence>MTLEEELKERYEHWNHLKQYGCQDPFWEDGCNMNLVRNHIIYIKRQMEEQGIQSELLDKEIPPEVDRTYIARADEIRKNANKSLSIYKKDKDYQYLISVVDRLNKRQIEDTCIKNVIGYCRGLEEFIKRDALVDMRRHERYERYLQSFRECRKRVEEILKEPEVFVKTQLSIMDFIGV</sequence>
<accession>A0A974BIJ4</accession>
<organism evidence="1 2">
    <name type="scientific">Sedimentibacter hydroxybenzoicus DSM 7310</name>
    <dbReference type="NCBI Taxonomy" id="1123245"/>
    <lineage>
        <taxon>Bacteria</taxon>
        <taxon>Bacillati</taxon>
        <taxon>Bacillota</taxon>
        <taxon>Tissierellia</taxon>
        <taxon>Sedimentibacter</taxon>
    </lineage>
</organism>
<reference evidence="1" key="1">
    <citation type="submission" date="2020-07" db="EMBL/GenBank/DDBJ databases">
        <title>Genomic analysis of a strain of Sedimentibacter Hydroxybenzoicus DSM7310.</title>
        <authorList>
            <person name="Ma S."/>
        </authorList>
    </citation>
    <scope>NUCLEOTIDE SEQUENCE</scope>
    <source>
        <strain evidence="1">DSM 7310</strain>
    </source>
</reference>
<evidence type="ECO:0000313" key="2">
    <source>
        <dbReference type="Proteomes" id="UP000611629"/>
    </source>
</evidence>
<dbReference type="AlphaFoldDB" id="A0A974BIJ4"/>